<evidence type="ECO:0008006" key="9">
    <source>
        <dbReference type="Google" id="ProtNLM"/>
    </source>
</evidence>
<dbReference type="AlphaFoldDB" id="A0A9P9DPU6"/>
<dbReference type="GO" id="GO:0000981">
    <property type="term" value="F:DNA-binding transcription factor activity, RNA polymerase II-specific"/>
    <property type="evidence" value="ECO:0007669"/>
    <property type="project" value="InterPro"/>
</dbReference>
<dbReference type="PANTHER" id="PTHR47338">
    <property type="entry name" value="ZN(II)2CYS6 TRANSCRIPTION FACTOR (EUROFUNG)-RELATED"/>
    <property type="match status" value="1"/>
</dbReference>
<evidence type="ECO:0000313" key="7">
    <source>
        <dbReference type="EMBL" id="KAH7123096.1"/>
    </source>
</evidence>
<dbReference type="GO" id="GO:0046872">
    <property type="term" value="F:metal ion binding"/>
    <property type="evidence" value="ECO:0007669"/>
    <property type="project" value="UniProtKB-KW"/>
</dbReference>
<evidence type="ECO:0000256" key="6">
    <source>
        <dbReference type="SAM" id="MobiDB-lite"/>
    </source>
</evidence>
<sequence>MAGIYQTKIYFQPLPLLNPKDLRSRVPRFPQFLRWSFLTLCLHYSENYFYNERESQAIGFYTTSSQETVMNLAAEGVATKEVTQALCLLALGDIMVNKQSRAWMSIGAATKLESLRMLSRRSSSRASNDDTGSRCYWSSFTLEKAFSPTITVLDRFDNVPPLPPSPPLPALVPGQGDEGDLADTDGTEPGIIAPSLKIISIWGDIIAYLSAIRLGKTEIPWSSNSTYSQLMIKLQEFEIELGPPHRFENILAKHRLPSELHSYREYWTPWTIMQLSSHAALAVLNHPFIHLVALRDRDRKSQPKLFLQQVIDQALFHTGWLEVNDPLMGHQVAATAIIPWLFQFAQDQHIARNARKGLHLCEKSSANSYPAAENGTESSTVTFNTASFWKILDSPPHYSMSGDSSTAAASSTSNNDPNATLRVTNKFAQPWPDEQSRQNVSQVDPPFFSSAEGSDCGGQVSLGDFFSQFAINDVLWTQPSIGPCSLV</sequence>
<name>A0A9P9DPU6_9HYPO</name>
<evidence type="ECO:0000313" key="8">
    <source>
        <dbReference type="Proteomes" id="UP000738349"/>
    </source>
</evidence>
<reference evidence="7" key="1">
    <citation type="journal article" date="2021" name="Nat. Commun.">
        <title>Genetic determinants of endophytism in the Arabidopsis root mycobiome.</title>
        <authorList>
            <person name="Mesny F."/>
            <person name="Miyauchi S."/>
            <person name="Thiergart T."/>
            <person name="Pickel B."/>
            <person name="Atanasova L."/>
            <person name="Karlsson M."/>
            <person name="Huettel B."/>
            <person name="Barry K.W."/>
            <person name="Haridas S."/>
            <person name="Chen C."/>
            <person name="Bauer D."/>
            <person name="Andreopoulos W."/>
            <person name="Pangilinan J."/>
            <person name="LaButti K."/>
            <person name="Riley R."/>
            <person name="Lipzen A."/>
            <person name="Clum A."/>
            <person name="Drula E."/>
            <person name="Henrissat B."/>
            <person name="Kohler A."/>
            <person name="Grigoriev I.V."/>
            <person name="Martin F.M."/>
            <person name="Hacquard S."/>
        </authorList>
    </citation>
    <scope>NUCLEOTIDE SEQUENCE</scope>
    <source>
        <strain evidence="7">MPI-CAGE-AT-0147</strain>
    </source>
</reference>
<gene>
    <name evidence="7" type="ORF">EDB81DRAFT_872668</name>
</gene>
<dbReference type="GO" id="GO:0005634">
    <property type="term" value="C:nucleus"/>
    <property type="evidence" value="ECO:0007669"/>
    <property type="project" value="UniProtKB-SubCell"/>
</dbReference>
<dbReference type="CDD" id="cd12148">
    <property type="entry name" value="fungal_TF_MHR"/>
    <property type="match status" value="1"/>
</dbReference>
<dbReference type="OrthoDB" id="2219495at2759"/>
<accession>A0A9P9DPU6</accession>
<comment type="caution">
    <text evidence="7">The sequence shown here is derived from an EMBL/GenBank/DDBJ whole genome shotgun (WGS) entry which is preliminary data.</text>
</comment>
<dbReference type="PANTHER" id="PTHR47338:SF27">
    <property type="entry name" value="ZN(II)2CYS6 TRANSCRIPTION FACTOR (EUROFUNG)"/>
    <property type="match status" value="1"/>
</dbReference>
<evidence type="ECO:0000256" key="4">
    <source>
        <dbReference type="ARBA" id="ARBA00023163"/>
    </source>
</evidence>
<comment type="subcellular location">
    <subcellularLocation>
        <location evidence="1">Nucleus</location>
    </subcellularLocation>
</comment>
<keyword evidence="8" id="KW-1185">Reference proteome</keyword>
<feature type="region of interest" description="Disordered" evidence="6">
    <location>
        <begin position="431"/>
        <end position="454"/>
    </location>
</feature>
<keyword evidence="5" id="KW-0539">Nucleus</keyword>
<keyword evidence="3" id="KW-0805">Transcription regulation</keyword>
<evidence type="ECO:0000256" key="5">
    <source>
        <dbReference type="ARBA" id="ARBA00023242"/>
    </source>
</evidence>
<organism evidence="7 8">
    <name type="scientific">Dactylonectria macrodidyma</name>
    <dbReference type="NCBI Taxonomy" id="307937"/>
    <lineage>
        <taxon>Eukaryota</taxon>
        <taxon>Fungi</taxon>
        <taxon>Dikarya</taxon>
        <taxon>Ascomycota</taxon>
        <taxon>Pezizomycotina</taxon>
        <taxon>Sordariomycetes</taxon>
        <taxon>Hypocreomycetidae</taxon>
        <taxon>Hypocreales</taxon>
        <taxon>Nectriaceae</taxon>
        <taxon>Dactylonectria</taxon>
    </lineage>
</organism>
<feature type="compositionally biased region" description="Acidic residues" evidence="6">
    <location>
        <begin position="177"/>
        <end position="186"/>
    </location>
</feature>
<keyword evidence="2" id="KW-0479">Metal-binding</keyword>
<dbReference type="InterPro" id="IPR050815">
    <property type="entry name" value="TF_fung"/>
</dbReference>
<dbReference type="Proteomes" id="UP000738349">
    <property type="component" value="Unassembled WGS sequence"/>
</dbReference>
<feature type="region of interest" description="Disordered" evidence="6">
    <location>
        <begin position="164"/>
        <end position="186"/>
    </location>
</feature>
<feature type="region of interest" description="Disordered" evidence="6">
    <location>
        <begin position="401"/>
        <end position="420"/>
    </location>
</feature>
<keyword evidence="4" id="KW-0804">Transcription</keyword>
<evidence type="ECO:0000256" key="2">
    <source>
        <dbReference type="ARBA" id="ARBA00022723"/>
    </source>
</evidence>
<proteinExistence type="predicted"/>
<evidence type="ECO:0000256" key="1">
    <source>
        <dbReference type="ARBA" id="ARBA00004123"/>
    </source>
</evidence>
<evidence type="ECO:0000256" key="3">
    <source>
        <dbReference type="ARBA" id="ARBA00023015"/>
    </source>
</evidence>
<protein>
    <recommendedName>
        <fullName evidence="9">Transcription factor domain-containing protein</fullName>
    </recommendedName>
</protein>
<dbReference type="EMBL" id="JAGMUV010000023">
    <property type="protein sequence ID" value="KAH7123096.1"/>
    <property type="molecule type" value="Genomic_DNA"/>
</dbReference>